<dbReference type="EMBL" id="JACHNB010000001">
    <property type="protein sequence ID" value="MBB4742698.1"/>
    <property type="molecule type" value="Genomic_DNA"/>
</dbReference>
<organism evidence="1 2">
    <name type="scientific">Actinoplanes octamycinicus</name>
    <dbReference type="NCBI Taxonomy" id="135948"/>
    <lineage>
        <taxon>Bacteria</taxon>
        <taxon>Bacillati</taxon>
        <taxon>Actinomycetota</taxon>
        <taxon>Actinomycetes</taxon>
        <taxon>Micromonosporales</taxon>
        <taxon>Micromonosporaceae</taxon>
        <taxon>Actinoplanes</taxon>
    </lineage>
</organism>
<keyword evidence="2" id="KW-1185">Reference proteome</keyword>
<protein>
    <submittedName>
        <fullName evidence="1">Uncharacterized protein</fullName>
    </submittedName>
</protein>
<name>A0A7W7MA45_9ACTN</name>
<gene>
    <name evidence="1" type="ORF">BJY16_006157</name>
</gene>
<evidence type="ECO:0000313" key="1">
    <source>
        <dbReference type="EMBL" id="MBB4742698.1"/>
    </source>
</evidence>
<dbReference type="AlphaFoldDB" id="A0A7W7MA45"/>
<proteinExistence type="predicted"/>
<comment type="caution">
    <text evidence="1">The sequence shown here is derived from an EMBL/GenBank/DDBJ whole genome shotgun (WGS) entry which is preliminary data.</text>
</comment>
<evidence type="ECO:0000313" key="2">
    <source>
        <dbReference type="Proteomes" id="UP000546162"/>
    </source>
</evidence>
<dbReference type="Proteomes" id="UP000546162">
    <property type="component" value="Unassembled WGS sequence"/>
</dbReference>
<reference evidence="1 2" key="1">
    <citation type="submission" date="2020-08" db="EMBL/GenBank/DDBJ databases">
        <title>Sequencing the genomes of 1000 actinobacteria strains.</title>
        <authorList>
            <person name="Klenk H.-P."/>
        </authorList>
    </citation>
    <scope>NUCLEOTIDE SEQUENCE [LARGE SCALE GENOMIC DNA]</scope>
    <source>
        <strain evidence="1 2">DSM 45809</strain>
    </source>
</reference>
<accession>A0A7W7MA45</accession>
<sequence length="51" mass="5508">MTGRMPISAERAGHNIGEGVPLFVVTLPDGSTRVYPAERWQLRQTGTPGSL</sequence>